<dbReference type="EMBL" id="CP016365">
    <property type="protein sequence ID" value="APG48966.1"/>
    <property type="molecule type" value="Genomic_DNA"/>
</dbReference>
<dbReference type="GO" id="GO:0008803">
    <property type="term" value="F:bis(5'-nucleosyl)-tetraphosphatase (symmetrical) activity"/>
    <property type="evidence" value="ECO:0007669"/>
    <property type="project" value="TreeGrafter"/>
</dbReference>
<feature type="domain" description="Calcineurin-like phosphoesterase" evidence="1">
    <location>
        <begin position="23"/>
        <end position="199"/>
    </location>
</feature>
<proteinExistence type="predicted"/>
<geneLocation type="plasmid" evidence="3">
    <name>pp97_a</name>
</geneLocation>
<accession>A0A1L3IA43</accession>
<evidence type="ECO:0000313" key="2">
    <source>
        <dbReference type="EMBL" id="APG48966.1"/>
    </source>
</evidence>
<dbReference type="PANTHER" id="PTHR42850">
    <property type="entry name" value="METALLOPHOSPHOESTERASE"/>
    <property type="match status" value="1"/>
</dbReference>
<name>A0A1L3IA43_9RHOB</name>
<dbReference type="Gene3D" id="3.60.21.10">
    <property type="match status" value="1"/>
</dbReference>
<keyword evidence="3" id="KW-1185">Reference proteome</keyword>
<evidence type="ECO:0000313" key="3">
    <source>
        <dbReference type="Proteomes" id="UP000183859"/>
    </source>
</evidence>
<dbReference type="Pfam" id="PF00149">
    <property type="entry name" value="Metallophos"/>
    <property type="match status" value="1"/>
</dbReference>
<keyword evidence="2" id="KW-0378">Hydrolase</keyword>
<evidence type="ECO:0000259" key="1">
    <source>
        <dbReference type="Pfam" id="PF00149"/>
    </source>
</evidence>
<dbReference type="PANTHER" id="PTHR42850:SF4">
    <property type="entry name" value="ZINC-DEPENDENT ENDOPOLYPHOSPHATASE"/>
    <property type="match status" value="1"/>
</dbReference>
<dbReference type="KEGG" id="php:PhaeoP97_03614"/>
<dbReference type="GO" id="GO:0004722">
    <property type="term" value="F:protein serine/threonine phosphatase activity"/>
    <property type="evidence" value="ECO:0007669"/>
    <property type="project" value="UniProtKB-EC"/>
</dbReference>
<dbReference type="InterPro" id="IPR029052">
    <property type="entry name" value="Metallo-depent_PP-like"/>
</dbReference>
<dbReference type="Proteomes" id="UP000183859">
    <property type="component" value="Plasmid pP97_a"/>
</dbReference>
<dbReference type="CDD" id="cd00144">
    <property type="entry name" value="MPP_PPP_family"/>
    <property type="match status" value="1"/>
</dbReference>
<dbReference type="InterPro" id="IPR004843">
    <property type="entry name" value="Calcineurin-like_PHP"/>
</dbReference>
<dbReference type="InterPro" id="IPR050126">
    <property type="entry name" value="Ap4A_hydrolase"/>
</dbReference>
<sequence>MFKRLITRFWRKRQDFAAIDPGLRFYVIGDVHGCDDLLAQLLEQLDPGVPVVCLGDYVDRGEQSSAVLRRLMAQPEVTALMGNHESMLLDFLRDPSANAAAWLRSGGLQTLASFDVGGISERSSEMALKKAADTLADAMGGEMIEWLRNLPLSCQFGNVFVAHAGADPGAPVTTQSRQALLWGHREARLTPRSDGVWVVHGHWIVSEPIVEEGRIALDTGAFATGRLTAAELRPGSVQFIGMSR</sequence>
<dbReference type="RefSeq" id="WP_072506607.1">
    <property type="nucleotide sequence ID" value="NZ_CP016365.1"/>
</dbReference>
<keyword evidence="2" id="KW-0614">Plasmid</keyword>
<dbReference type="AlphaFoldDB" id="A0A1L3IA43"/>
<dbReference type="GO" id="GO:0110154">
    <property type="term" value="P:RNA decapping"/>
    <property type="evidence" value="ECO:0007669"/>
    <property type="project" value="TreeGrafter"/>
</dbReference>
<reference evidence="3" key="1">
    <citation type="submission" date="2016-07" db="EMBL/GenBank/DDBJ databases">
        <title>Phaeobacter portensis sp. nov., a tropodithietic acid producing bacterium isolated from a German harbor.</title>
        <authorList>
            <person name="Freese H.M."/>
            <person name="Bunk B."/>
            <person name="Breider S."/>
            <person name="Brinkhoff T."/>
        </authorList>
    </citation>
    <scope>NUCLEOTIDE SEQUENCE [LARGE SCALE GENOMIC DNA]</scope>
    <source>
        <strain evidence="3">P97</strain>
        <plasmid evidence="3">pp97_a</plasmid>
    </source>
</reference>
<dbReference type="OrthoDB" id="9807890at2"/>
<dbReference type="EC" id="3.1.3.16" evidence="2"/>
<dbReference type="SUPFAM" id="SSF56300">
    <property type="entry name" value="Metallo-dependent phosphatases"/>
    <property type="match status" value="1"/>
</dbReference>
<protein>
    <submittedName>
        <fullName evidence="2">Calcineurin-like phosphoesterase</fullName>
        <ecNumber evidence="2">3.1.3.16</ecNumber>
    </submittedName>
</protein>
<gene>
    <name evidence="2" type="ORF">PhaeoP97_03614</name>
</gene>
<organism evidence="2 3">
    <name type="scientific">Phaeobacter porticola</name>
    <dbReference type="NCBI Taxonomy" id="1844006"/>
    <lineage>
        <taxon>Bacteria</taxon>
        <taxon>Pseudomonadati</taxon>
        <taxon>Pseudomonadota</taxon>
        <taxon>Alphaproteobacteria</taxon>
        <taxon>Rhodobacterales</taxon>
        <taxon>Roseobacteraceae</taxon>
        <taxon>Phaeobacter</taxon>
    </lineage>
</organism>
<dbReference type="GO" id="GO:0005737">
    <property type="term" value="C:cytoplasm"/>
    <property type="evidence" value="ECO:0007669"/>
    <property type="project" value="TreeGrafter"/>
</dbReference>